<dbReference type="InterPro" id="IPR007831">
    <property type="entry name" value="T2SS_GspE_N"/>
</dbReference>
<feature type="domain" description="Glycosyltransferase 2-like" evidence="6">
    <location>
        <begin position="340"/>
        <end position="535"/>
    </location>
</feature>
<keyword evidence="3 7" id="KW-0808">Transferase</keyword>
<organism evidence="7 8">
    <name type="scientific">Niveispirillum lacus</name>
    <dbReference type="NCBI Taxonomy" id="1981099"/>
    <lineage>
        <taxon>Bacteria</taxon>
        <taxon>Pseudomonadati</taxon>
        <taxon>Pseudomonadota</taxon>
        <taxon>Alphaproteobacteria</taxon>
        <taxon>Rhodospirillales</taxon>
        <taxon>Azospirillaceae</taxon>
        <taxon>Niveispirillum</taxon>
    </lineage>
</organism>
<evidence type="ECO:0000256" key="3">
    <source>
        <dbReference type="ARBA" id="ARBA00022679"/>
    </source>
</evidence>
<dbReference type="Pfam" id="PF05157">
    <property type="entry name" value="MshEN"/>
    <property type="match status" value="1"/>
</dbReference>
<dbReference type="Proteomes" id="UP000216998">
    <property type="component" value="Unassembled WGS sequence"/>
</dbReference>
<feature type="domain" description="Type II secretion system protein GspE N-terminal" evidence="5">
    <location>
        <begin position="71"/>
        <end position="155"/>
    </location>
</feature>
<feature type="transmembrane region" description="Helical" evidence="4">
    <location>
        <begin position="582"/>
        <end position="601"/>
    </location>
</feature>
<dbReference type="Gene3D" id="3.90.550.10">
    <property type="entry name" value="Spore Coat Polysaccharide Biosynthesis Protein SpsA, Chain A"/>
    <property type="match status" value="1"/>
</dbReference>
<dbReference type="EMBL" id="NOXU01000027">
    <property type="protein sequence ID" value="OYQ34810.1"/>
    <property type="molecule type" value="Genomic_DNA"/>
</dbReference>
<reference evidence="7 8" key="1">
    <citation type="submission" date="2017-07" db="EMBL/GenBank/DDBJ databases">
        <title>Niveispirillum cyanobacteriorum sp. nov., isolated from cyanobacterial aggregates in a eutrophic lake.</title>
        <authorList>
            <person name="Cai H."/>
        </authorList>
    </citation>
    <scope>NUCLEOTIDE SEQUENCE [LARGE SCALE GENOMIC DNA]</scope>
    <source>
        <strain evidence="8">TH1-14</strain>
    </source>
</reference>
<keyword evidence="8" id="KW-1185">Reference proteome</keyword>
<dbReference type="CDD" id="cd06427">
    <property type="entry name" value="CESA_like_2"/>
    <property type="match status" value="1"/>
</dbReference>
<dbReference type="InterPro" id="IPR029044">
    <property type="entry name" value="Nucleotide-diphossugar_trans"/>
</dbReference>
<gene>
    <name evidence="7" type="ORF">CHU95_09465</name>
</gene>
<dbReference type="PANTHER" id="PTHR43630">
    <property type="entry name" value="POLY-BETA-1,6-N-ACETYL-D-GLUCOSAMINE SYNTHASE"/>
    <property type="match status" value="1"/>
</dbReference>
<evidence type="ECO:0000313" key="7">
    <source>
        <dbReference type="EMBL" id="OYQ34810.1"/>
    </source>
</evidence>
<dbReference type="GO" id="GO:0016757">
    <property type="term" value="F:glycosyltransferase activity"/>
    <property type="evidence" value="ECO:0007669"/>
    <property type="project" value="UniProtKB-KW"/>
</dbReference>
<evidence type="ECO:0000259" key="5">
    <source>
        <dbReference type="Pfam" id="PF05157"/>
    </source>
</evidence>
<keyword evidence="4" id="KW-0472">Membrane</keyword>
<evidence type="ECO:0000313" key="8">
    <source>
        <dbReference type="Proteomes" id="UP000216998"/>
    </source>
</evidence>
<protein>
    <submittedName>
        <fullName evidence="7">Glycosyltransferase</fullName>
    </submittedName>
</protein>
<feature type="transmembrane region" description="Helical" evidence="4">
    <location>
        <begin position="547"/>
        <end position="570"/>
    </location>
</feature>
<accession>A0A255Z2D1</accession>
<keyword evidence="4" id="KW-1133">Transmembrane helix</keyword>
<comment type="caution">
    <text evidence="7">The sequence shown here is derived from an EMBL/GenBank/DDBJ whole genome shotgun (WGS) entry which is preliminary data.</text>
</comment>
<keyword evidence="2" id="KW-0328">Glycosyltransferase</keyword>
<comment type="similarity">
    <text evidence="1">Belongs to the glycosyltransferase 2 family.</text>
</comment>
<evidence type="ECO:0000256" key="1">
    <source>
        <dbReference type="ARBA" id="ARBA00006739"/>
    </source>
</evidence>
<sequence length="637" mass="71630">MVPLPPPAAPTSSDTVPPIGELLLAKGLMTVAQVERALELQRQWKVPFGDVVISQGMVKARDFYRTLADRFRLPFIDMMAQPPQEGLADKTQMEDYSRLLLLPWKKEGDVVTVATADPGPKAMLFARQTYGPRTRMVVTSKFDIVWTLQRLFEEEFNHLAVHALADMDPSSSARTVVTPGQMLFLYALLSVFLLGLAFAPIGTLIVTNVIMALFYLGNFFLKTILVWFGADAKQVDRKVTDAEVAALNDDDLPTFTVLVPMYKEPEVLPILAAALRRLDYPIAKLDIKLVLEAGDHETINAAKSLGLEGIFEIIRVPASKPQTKPKACNYALRFARGEYLVIFDAEDQPEPDQLKKVVVAFRKASPNTACIQCRLNYFNANENWLTRMFTLDYSLWFDFMLGGLERLNIPIPLGGTSNHFRMDVLTKLHAWDPFNVTEDADLGVRLTQKGYRVGVVNSTTFEEANVSIPNWVRQRSRWIKGYMQTYLVHMRDPIHLYKSVGAGGFWGFQFFIGGTMLSGLLNPIFWGFYLLWLLLGGTWLDPLFPTALLYLSLFNLLAGNGLFTYISIIAPVKRGWTNLAPWGLTVIGYWALMSVAAYKALWQLVKNPFYWEKTQHGLSQTTKQEVAKALASMGQSS</sequence>
<dbReference type="Pfam" id="PF13632">
    <property type="entry name" value="Glyco_trans_2_3"/>
    <property type="match status" value="1"/>
</dbReference>
<dbReference type="SUPFAM" id="SSF160246">
    <property type="entry name" value="EspE N-terminal domain-like"/>
    <property type="match status" value="1"/>
</dbReference>
<feature type="transmembrane region" description="Helical" evidence="4">
    <location>
        <begin position="183"/>
        <end position="206"/>
    </location>
</feature>
<feature type="transmembrane region" description="Helical" evidence="4">
    <location>
        <begin position="212"/>
        <end position="230"/>
    </location>
</feature>
<dbReference type="InterPro" id="IPR001173">
    <property type="entry name" value="Glyco_trans_2-like"/>
</dbReference>
<evidence type="ECO:0000259" key="6">
    <source>
        <dbReference type="Pfam" id="PF13632"/>
    </source>
</evidence>
<dbReference type="RefSeq" id="WP_094456062.1">
    <property type="nucleotide sequence ID" value="NZ_NOXU01000027.1"/>
</dbReference>
<dbReference type="PANTHER" id="PTHR43630:SF1">
    <property type="entry name" value="POLY-BETA-1,6-N-ACETYL-D-GLUCOSAMINE SYNTHASE"/>
    <property type="match status" value="1"/>
</dbReference>
<evidence type="ECO:0000256" key="2">
    <source>
        <dbReference type="ARBA" id="ARBA00022676"/>
    </source>
</evidence>
<name>A0A255Z2D1_9PROT</name>
<dbReference type="AlphaFoldDB" id="A0A255Z2D1"/>
<dbReference type="InterPro" id="IPR037257">
    <property type="entry name" value="T2SS_E_N_sf"/>
</dbReference>
<evidence type="ECO:0000256" key="4">
    <source>
        <dbReference type="SAM" id="Phobius"/>
    </source>
</evidence>
<dbReference type="OrthoDB" id="7431422at2"/>
<proteinExistence type="inferred from homology"/>
<dbReference type="SUPFAM" id="SSF53448">
    <property type="entry name" value="Nucleotide-diphospho-sugar transferases"/>
    <property type="match status" value="1"/>
</dbReference>
<keyword evidence="4" id="KW-0812">Transmembrane</keyword>